<evidence type="ECO:0000256" key="1">
    <source>
        <dbReference type="SAM" id="Coils"/>
    </source>
</evidence>
<feature type="region of interest" description="Disordered" evidence="2">
    <location>
        <begin position="1"/>
        <end position="79"/>
    </location>
</feature>
<keyword evidence="1" id="KW-0175">Coiled coil</keyword>
<protein>
    <submittedName>
        <fullName evidence="4">Uncharacterized protein LOC107426425</fullName>
    </submittedName>
</protein>
<gene>
    <name evidence="4" type="primary">LOC107426425</name>
</gene>
<proteinExistence type="predicted"/>
<evidence type="ECO:0000313" key="3">
    <source>
        <dbReference type="Proteomes" id="UP001652623"/>
    </source>
</evidence>
<sequence>MGRNKKIVPNKEEKPQDTNATLAKVVEPERVELQPEAMQKVNLRPKQAKSGKASSQNKGAKYQTAFRRRSDRIQNMAMPARNEEIETVVIEDVNLNESEPAVIEERTLNENDNDEQDANMEVNEERTLSENDKEDEQHANTEEEQPEQTSSKKDMEEKIDHLVQLLESQGNAVETLSRLHKKRSFSSANSNMTYKSLYVDSEKKVEALTKENRQLSLKLEVALAKLEAQEKGTLVFSELAEKIKDTMLMASLTRATETAITMTCEAIRSAIFSQDVVGGPGNTAKRNRANERK</sequence>
<evidence type="ECO:0000313" key="4">
    <source>
        <dbReference type="RefSeq" id="XP_015892100.4"/>
    </source>
</evidence>
<organism evidence="3 4">
    <name type="scientific">Ziziphus jujuba</name>
    <name type="common">Chinese jujube</name>
    <name type="synonym">Ziziphus sativa</name>
    <dbReference type="NCBI Taxonomy" id="326968"/>
    <lineage>
        <taxon>Eukaryota</taxon>
        <taxon>Viridiplantae</taxon>
        <taxon>Streptophyta</taxon>
        <taxon>Embryophyta</taxon>
        <taxon>Tracheophyta</taxon>
        <taxon>Spermatophyta</taxon>
        <taxon>Magnoliopsida</taxon>
        <taxon>eudicotyledons</taxon>
        <taxon>Gunneridae</taxon>
        <taxon>Pentapetalae</taxon>
        <taxon>rosids</taxon>
        <taxon>fabids</taxon>
        <taxon>Rosales</taxon>
        <taxon>Rhamnaceae</taxon>
        <taxon>Paliureae</taxon>
        <taxon>Ziziphus</taxon>
    </lineage>
</organism>
<feature type="compositionally biased region" description="Basic and acidic residues" evidence="2">
    <location>
        <begin position="123"/>
        <end position="141"/>
    </location>
</feature>
<name>A0A6P4ASE4_ZIZJJ</name>
<feature type="region of interest" description="Disordered" evidence="2">
    <location>
        <begin position="91"/>
        <end position="155"/>
    </location>
</feature>
<feature type="coiled-coil region" evidence="1">
    <location>
        <begin position="198"/>
        <end position="225"/>
    </location>
</feature>
<dbReference type="InParanoid" id="A0A6P4ASE4"/>
<keyword evidence="3" id="KW-1185">Reference proteome</keyword>
<accession>A0A6P4ASE4</accession>
<dbReference type="PANTHER" id="PTHR38936">
    <property type="entry name" value="TITIN-LIKE ISOFORM X2"/>
    <property type="match status" value="1"/>
</dbReference>
<dbReference type="AlphaFoldDB" id="A0A6P4ASE4"/>
<dbReference type="RefSeq" id="XP_015892100.4">
    <property type="nucleotide sequence ID" value="XM_016036614.4"/>
</dbReference>
<dbReference type="GeneID" id="107426425"/>
<evidence type="ECO:0000256" key="2">
    <source>
        <dbReference type="SAM" id="MobiDB-lite"/>
    </source>
</evidence>
<dbReference type="PANTHER" id="PTHR38936:SF1">
    <property type="entry name" value="DUF641 DOMAIN-CONTAINING PROTEIN"/>
    <property type="match status" value="1"/>
</dbReference>
<reference evidence="4" key="1">
    <citation type="submission" date="2025-08" db="UniProtKB">
        <authorList>
            <consortium name="RefSeq"/>
        </authorList>
    </citation>
    <scope>IDENTIFICATION</scope>
    <source>
        <tissue evidence="4">Seedling</tissue>
    </source>
</reference>
<dbReference type="Proteomes" id="UP001652623">
    <property type="component" value="Chromosome 9"/>
</dbReference>
<dbReference type="KEGG" id="zju:107426425"/>